<dbReference type="AlphaFoldDB" id="A0AAQ4DXA0"/>
<dbReference type="InterPro" id="IPR023088">
    <property type="entry name" value="PDEase"/>
</dbReference>
<keyword evidence="5 9" id="KW-0479">Metal-binding</keyword>
<evidence type="ECO:0000256" key="10">
    <source>
        <dbReference type="SAM" id="MobiDB-lite"/>
    </source>
</evidence>
<evidence type="ECO:0000259" key="12">
    <source>
        <dbReference type="PROSITE" id="PS50112"/>
    </source>
</evidence>
<feature type="domain" description="PAS" evidence="12">
    <location>
        <begin position="305"/>
        <end position="351"/>
    </location>
</feature>
<dbReference type="Pfam" id="PF00233">
    <property type="entry name" value="PDEase_I"/>
    <property type="match status" value="1"/>
</dbReference>
<evidence type="ECO:0000256" key="8">
    <source>
        <dbReference type="PIRSR" id="PIRSR623088-1"/>
    </source>
</evidence>
<keyword evidence="15" id="KW-1185">Reference proteome</keyword>
<evidence type="ECO:0000259" key="13">
    <source>
        <dbReference type="PROSITE" id="PS51845"/>
    </source>
</evidence>
<proteinExistence type="inferred from homology"/>
<dbReference type="Pfam" id="PF13426">
    <property type="entry name" value="PAS_9"/>
    <property type="match status" value="1"/>
</dbReference>
<dbReference type="GO" id="GO:0007165">
    <property type="term" value="P:signal transduction"/>
    <property type="evidence" value="ECO:0007669"/>
    <property type="project" value="InterPro"/>
</dbReference>
<evidence type="ECO:0000256" key="4">
    <source>
        <dbReference type="ARBA" id="ARBA00012276"/>
    </source>
</evidence>
<evidence type="ECO:0000313" key="14">
    <source>
        <dbReference type="EMBL" id="KAK8767090.1"/>
    </source>
</evidence>
<keyword evidence="11" id="KW-0472">Membrane</keyword>
<dbReference type="PROSITE" id="PS50112">
    <property type="entry name" value="PAS"/>
    <property type="match status" value="1"/>
</dbReference>
<dbReference type="CDD" id="cd00130">
    <property type="entry name" value="PAS"/>
    <property type="match status" value="1"/>
</dbReference>
<dbReference type="NCBIfam" id="TIGR00229">
    <property type="entry name" value="sensory_box"/>
    <property type="match status" value="1"/>
</dbReference>
<dbReference type="GO" id="GO:0004115">
    <property type="term" value="F:3',5'-cyclic-AMP phosphodiesterase activity"/>
    <property type="evidence" value="ECO:0007669"/>
    <property type="project" value="UniProtKB-EC"/>
</dbReference>
<dbReference type="SUPFAM" id="SSF109604">
    <property type="entry name" value="HD-domain/PDEase-like"/>
    <property type="match status" value="1"/>
</dbReference>
<evidence type="ECO:0000256" key="6">
    <source>
        <dbReference type="ARBA" id="ARBA00022801"/>
    </source>
</evidence>
<dbReference type="EC" id="3.1.4.53" evidence="4"/>
<feature type="transmembrane region" description="Helical" evidence="11">
    <location>
        <begin position="136"/>
        <end position="159"/>
    </location>
</feature>
<evidence type="ECO:0000256" key="9">
    <source>
        <dbReference type="PIRSR" id="PIRSR623088-3"/>
    </source>
</evidence>
<sequence>MDARILTLSTDGLSGVGPYARPIRRRRRLVASTAAQPPHDARRCSEGPVYYNAAGGAGHHQPLEQQGAYDNGAYQNAEQVTSYDYGYNAGYLAGYKAAYRRYKRYRSWSYADYSDAGGKNMSTSTKEFRVATKARLIALIVLCSVVTAALLVVLAYQLFLSEPDRTTGYRVGADGPFPPLAVPKKMPANDSSTTGCKGLHATPSPPLHGPEVPEERLRMRAPMNIKAAPEHSGGHGGATLKTTSRSARNVRRSVHKAYKRRPTGTTSESVSTASWFTETCSLGACLNEMLQIEHNDLINLWKLEAAEALFAALHYSRDGVMVTGPSHDIQFMNRAAEKLAGYSAEEMLGENAQSLHRTASLKADVAGRISTQLDKGRHWEGALFHRRKSGECMPVWCKIAPVDLTLPGLECDDDTISNWLQLVESNYRDNPYHNSTHAGDVMQATAYFLIGLRKKNIFDPLDEAICLVAAVIHDVDHPGRSTSFLCNANHELAILYNDRSVLETHHAALGFKLTLSSERVNIFANLERDAYRSVRASIIDMVLATEMTKHFEHLSKFLNAFQMSAHEDEAFGPEDHGEMASSLCSADNIVLIKRMLIKCADVSNPARPIELCVQWAQRISEEYCAQVHLHTSQANTAFPHSSL</sequence>
<dbReference type="SUPFAM" id="SSF55785">
    <property type="entry name" value="PYP-like sensor domain (PAS domain)"/>
    <property type="match status" value="1"/>
</dbReference>
<reference evidence="14 15" key="1">
    <citation type="journal article" date="2023" name="Arcadia Sci">
        <title>De novo assembly of a long-read Amblyomma americanum tick genome.</title>
        <authorList>
            <person name="Chou S."/>
            <person name="Poskanzer K.E."/>
            <person name="Rollins M."/>
            <person name="Thuy-Boun P.S."/>
        </authorList>
    </citation>
    <scope>NUCLEOTIDE SEQUENCE [LARGE SCALE GENOMIC DNA]</scope>
    <source>
        <strain evidence="14">F_SG_1</strain>
        <tissue evidence="14">Salivary glands</tissue>
    </source>
</reference>
<comment type="similarity">
    <text evidence="3">Belongs to the cyclic nucleotide phosphodiesterase family. PDE8 subfamily.</text>
</comment>
<evidence type="ECO:0000256" key="7">
    <source>
        <dbReference type="ARBA" id="ARBA00023149"/>
    </source>
</evidence>
<dbReference type="SMART" id="SM00471">
    <property type="entry name" value="HDc"/>
    <property type="match status" value="1"/>
</dbReference>
<name>A0AAQ4DXA0_AMBAM</name>
<feature type="active site" description="Proton donor" evidence="8">
    <location>
        <position position="433"/>
    </location>
</feature>
<protein>
    <recommendedName>
        <fullName evidence="4">3',5'-cyclic-AMP phosphodiesterase</fullName>
        <ecNumber evidence="4">3.1.4.53</ecNumber>
    </recommendedName>
</protein>
<evidence type="ECO:0000256" key="5">
    <source>
        <dbReference type="ARBA" id="ARBA00022723"/>
    </source>
</evidence>
<dbReference type="Gene3D" id="3.30.450.20">
    <property type="entry name" value="PAS domain"/>
    <property type="match status" value="1"/>
</dbReference>
<dbReference type="InterPro" id="IPR000014">
    <property type="entry name" value="PAS"/>
</dbReference>
<evidence type="ECO:0000256" key="2">
    <source>
        <dbReference type="ARBA" id="ARBA00004703"/>
    </source>
</evidence>
<dbReference type="Proteomes" id="UP001321473">
    <property type="component" value="Unassembled WGS sequence"/>
</dbReference>
<dbReference type="Gene3D" id="1.10.1300.10">
    <property type="entry name" value="3'5'-cyclic nucleotide phosphodiesterase, catalytic domain"/>
    <property type="match status" value="1"/>
</dbReference>
<dbReference type="PANTHER" id="PTHR11347">
    <property type="entry name" value="CYCLIC NUCLEOTIDE PHOSPHODIESTERASE"/>
    <property type="match status" value="1"/>
</dbReference>
<dbReference type="EMBL" id="JARKHS020025765">
    <property type="protein sequence ID" value="KAK8767090.1"/>
    <property type="molecule type" value="Genomic_DNA"/>
</dbReference>
<keyword evidence="11" id="KW-0812">Transmembrane</keyword>
<dbReference type="PRINTS" id="PR00387">
    <property type="entry name" value="PDIESTERASE1"/>
</dbReference>
<evidence type="ECO:0000256" key="1">
    <source>
        <dbReference type="ARBA" id="ARBA00001968"/>
    </source>
</evidence>
<comment type="pathway">
    <text evidence="2">Purine metabolism; 3',5'-cyclic AMP degradation; AMP from 3',5'-cyclic AMP: step 1/1.</text>
</comment>
<dbReference type="SMART" id="SM00091">
    <property type="entry name" value="PAS"/>
    <property type="match status" value="1"/>
</dbReference>
<feature type="binding site" evidence="9">
    <location>
        <position position="601"/>
    </location>
    <ligand>
        <name>Zn(2+)</name>
        <dbReference type="ChEBI" id="CHEBI:29105"/>
        <label>1</label>
    </ligand>
</feature>
<dbReference type="CDD" id="cd00077">
    <property type="entry name" value="HDc"/>
    <property type="match status" value="1"/>
</dbReference>
<dbReference type="InterPro" id="IPR003607">
    <property type="entry name" value="HD/PDEase_dom"/>
</dbReference>
<keyword evidence="11" id="KW-1133">Transmembrane helix</keyword>
<dbReference type="GO" id="GO:0046872">
    <property type="term" value="F:metal ion binding"/>
    <property type="evidence" value="ECO:0007669"/>
    <property type="project" value="UniProtKB-KW"/>
</dbReference>
<dbReference type="InterPro" id="IPR002073">
    <property type="entry name" value="PDEase_catalytic_dom"/>
</dbReference>
<evidence type="ECO:0000313" key="15">
    <source>
        <dbReference type="Proteomes" id="UP001321473"/>
    </source>
</evidence>
<feature type="region of interest" description="Disordered" evidence="10">
    <location>
        <begin position="227"/>
        <end position="267"/>
    </location>
</feature>
<feature type="binding site" evidence="9">
    <location>
        <position position="474"/>
    </location>
    <ligand>
        <name>Zn(2+)</name>
        <dbReference type="ChEBI" id="CHEBI:29105"/>
        <label>2</label>
    </ligand>
</feature>
<organism evidence="14 15">
    <name type="scientific">Amblyomma americanum</name>
    <name type="common">Lone star tick</name>
    <dbReference type="NCBI Taxonomy" id="6943"/>
    <lineage>
        <taxon>Eukaryota</taxon>
        <taxon>Metazoa</taxon>
        <taxon>Ecdysozoa</taxon>
        <taxon>Arthropoda</taxon>
        <taxon>Chelicerata</taxon>
        <taxon>Arachnida</taxon>
        <taxon>Acari</taxon>
        <taxon>Parasitiformes</taxon>
        <taxon>Ixodida</taxon>
        <taxon>Ixodoidea</taxon>
        <taxon>Ixodidae</taxon>
        <taxon>Amblyomminae</taxon>
        <taxon>Amblyomma</taxon>
    </lineage>
</organism>
<feature type="binding site" evidence="9">
    <location>
        <position position="474"/>
    </location>
    <ligand>
        <name>Zn(2+)</name>
        <dbReference type="ChEBI" id="CHEBI:29105"/>
        <label>1</label>
    </ligand>
</feature>
<feature type="domain" description="PDEase" evidence="13">
    <location>
        <begin position="361"/>
        <end position="643"/>
    </location>
</feature>
<keyword evidence="6" id="KW-0378">Hydrolase</keyword>
<keyword evidence="7" id="KW-0114">cAMP</keyword>
<dbReference type="InterPro" id="IPR035965">
    <property type="entry name" value="PAS-like_dom_sf"/>
</dbReference>
<accession>A0AAQ4DXA0</accession>
<feature type="binding site" evidence="9">
    <location>
        <position position="473"/>
    </location>
    <ligand>
        <name>Zn(2+)</name>
        <dbReference type="ChEBI" id="CHEBI:29105"/>
        <label>1</label>
    </ligand>
</feature>
<dbReference type="InterPro" id="IPR036971">
    <property type="entry name" value="PDEase_catalytic_dom_sf"/>
</dbReference>
<evidence type="ECO:0000256" key="3">
    <source>
        <dbReference type="ARBA" id="ARBA00006437"/>
    </source>
</evidence>
<feature type="binding site" evidence="9">
    <location>
        <position position="437"/>
    </location>
    <ligand>
        <name>Zn(2+)</name>
        <dbReference type="ChEBI" id="CHEBI:29105"/>
        <label>1</label>
    </ligand>
</feature>
<comment type="caution">
    <text evidence="14">The sequence shown here is derived from an EMBL/GenBank/DDBJ whole genome shotgun (WGS) entry which is preliminary data.</text>
</comment>
<evidence type="ECO:0000256" key="11">
    <source>
        <dbReference type="SAM" id="Phobius"/>
    </source>
</evidence>
<comment type="cofactor">
    <cofactor evidence="1">
        <name>a divalent metal cation</name>
        <dbReference type="ChEBI" id="CHEBI:60240"/>
    </cofactor>
</comment>
<gene>
    <name evidence="14" type="ORF">V5799_006130</name>
</gene>
<feature type="compositionally biased region" description="Basic residues" evidence="10">
    <location>
        <begin position="248"/>
        <end position="262"/>
    </location>
</feature>
<feature type="region of interest" description="Disordered" evidence="10">
    <location>
        <begin position="187"/>
        <end position="211"/>
    </location>
</feature>
<dbReference type="PROSITE" id="PS51845">
    <property type="entry name" value="PDEASE_I_2"/>
    <property type="match status" value="1"/>
</dbReference>